<dbReference type="PRINTS" id="PR01403">
    <property type="entry name" value="8OXTPHPHTASE"/>
</dbReference>
<evidence type="ECO:0000256" key="21">
    <source>
        <dbReference type="ARBA" id="ARBA00048894"/>
    </source>
</evidence>
<comment type="similarity">
    <text evidence="3">Belongs to the Nudix hydrolase family.</text>
</comment>
<comment type="catalytic activity">
    <reaction evidence="20">
        <text>N(6)-methyl-ATP + H2O = N(6)-methyl-AMP + diphosphate + H(+)</text>
        <dbReference type="Rhea" id="RHEA:67608"/>
        <dbReference type="ChEBI" id="CHEBI:15377"/>
        <dbReference type="ChEBI" id="CHEBI:15378"/>
        <dbReference type="ChEBI" id="CHEBI:33019"/>
        <dbReference type="ChEBI" id="CHEBI:144842"/>
        <dbReference type="ChEBI" id="CHEBI:172873"/>
    </reaction>
    <physiologicalReaction direction="left-to-right" evidence="20">
        <dbReference type="Rhea" id="RHEA:67609"/>
    </physiologicalReaction>
</comment>
<keyword evidence="26" id="KW-1185">Reference proteome</keyword>
<evidence type="ECO:0000256" key="19">
    <source>
        <dbReference type="ARBA" id="ARBA00032071"/>
    </source>
</evidence>
<sequence>MGGGRTQSDSPPGIDGDLNFYLSGGDDVEWMPFETKKYYTNAFIVQEGKVLLGYKKRGFGRHKYNGFGGKVEEGETYLQAALRELEEEAGITAPLEHAGSLLFLTEGIEKAFQIEIYRATEYSGTISETEEMRPEWFSLGPADKTDIQELPFDKMWDTDRHWLPLLASGQKFVGRADFKCSGEVFTAHKWWYGVPA</sequence>
<evidence type="ECO:0000256" key="12">
    <source>
        <dbReference type="ARBA" id="ARBA00024596"/>
    </source>
</evidence>
<comment type="catalytic activity">
    <reaction evidence="21">
        <text>O(6)-methyl-dGTP + H2O = O(6)-methyl-dGMP + diphosphate + H(+)</text>
        <dbReference type="Rhea" id="RHEA:67600"/>
        <dbReference type="ChEBI" id="CHEBI:15377"/>
        <dbReference type="ChEBI" id="CHEBI:15378"/>
        <dbReference type="ChEBI" id="CHEBI:33019"/>
        <dbReference type="ChEBI" id="CHEBI:169974"/>
        <dbReference type="ChEBI" id="CHEBI:169975"/>
    </reaction>
    <physiologicalReaction direction="left-to-right" evidence="21">
        <dbReference type="Rhea" id="RHEA:67601"/>
    </physiologicalReaction>
</comment>
<evidence type="ECO:0000256" key="3">
    <source>
        <dbReference type="ARBA" id="ARBA00005582"/>
    </source>
</evidence>
<dbReference type="InterPro" id="IPR000086">
    <property type="entry name" value="NUDIX_hydrolase_dom"/>
</dbReference>
<evidence type="ECO:0000256" key="7">
    <source>
        <dbReference type="ARBA" id="ARBA00022842"/>
    </source>
</evidence>
<dbReference type="PROSITE" id="PS00893">
    <property type="entry name" value="NUDIX_BOX"/>
    <property type="match status" value="1"/>
</dbReference>
<reference evidence="25" key="1">
    <citation type="submission" date="2020-11" db="EMBL/GenBank/DDBJ databases">
        <authorList>
            <consortium name="DOE Joint Genome Institute"/>
            <person name="Ahrendt S."/>
            <person name="Riley R."/>
            <person name="Andreopoulos W."/>
            <person name="Labutti K."/>
            <person name="Pangilinan J."/>
            <person name="Ruiz-Duenas F.J."/>
            <person name="Barrasa J.M."/>
            <person name="Sanchez-Garcia M."/>
            <person name="Camarero S."/>
            <person name="Miyauchi S."/>
            <person name="Serrano A."/>
            <person name="Linde D."/>
            <person name="Babiker R."/>
            <person name="Drula E."/>
            <person name="Ayuso-Fernandez I."/>
            <person name="Pacheco R."/>
            <person name="Padilla G."/>
            <person name="Ferreira P."/>
            <person name="Barriuso J."/>
            <person name="Kellner H."/>
            <person name="Castanera R."/>
            <person name="Alfaro M."/>
            <person name="Ramirez L."/>
            <person name="Pisabarro A.G."/>
            <person name="Kuo A."/>
            <person name="Tritt A."/>
            <person name="Lipzen A."/>
            <person name="He G."/>
            <person name="Yan M."/>
            <person name="Ng V."/>
            <person name="Cullen D."/>
            <person name="Martin F."/>
            <person name="Rosso M.-N."/>
            <person name="Henrissat B."/>
            <person name="Hibbett D."/>
            <person name="Martinez A.T."/>
            <person name="Grigoriev I.V."/>
        </authorList>
    </citation>
    <scope>NUCLEOTIDE SEQUENCE</scope>
    <source>
        <strain evidence="25">CBS 247.69</strain>
    </source>
</reference>
<name>A0A9P5XSX8_9AGAR</name>
<evidence type="ECO:0000256" key="17">
    <source>
        <dbReference type="ARBA" id="ARBA00030682"/>
    </source>
</evidence>
<evidence type="ECO:0000256" key="20">
    <source>
        <dbReference type="ARBA" id="ARBA00048002"/>
    </source>
</evidence>
<evidence type="ECO:0000256" key="5">
    <source>
        <dbReference type="ARBA" id="ARBA00022723"/>
    </source>
</evidence>
<comment type="catalytic activity">
    <reaction evidence="9">
        <text>8-oxo-dATP + H2O = 8-oxo-dAMP + diphosphate + H(+)</text>
        <dbReference type="Rhea" id="RHEA:65396"/>
        <dbReference type="ChEBI" id="CHEBI:15377"/>
        <dbReference type="ChEBI" id="CHEBI:15378"/>
        <dbReference type="ChEBI" id="CHEBI:33019"/>
        <dbReference type="ChEBI" id="CHEBI:71361"/>
        <dbReference type="ChEBI" id="CHEBI:172871"/>
    </reaction>
    <physiologicalReaction direction="left-to-right" evidence="9">
        <dbReference type="Rhea" id="RHEA:65397"/>
    </physiologicalReaction>
</comment>
<keyword evidence="8" id="KW-0539">Nucleus</keyword>
<dbReference type="InterPro" id="IPR020084">
    <property type="entry name" value="NUDIX_hydrolase_CS"/>
</dbReference>
<dbReference type="OrthoDB" id="447842at2759"/>
<dbReference type="PANTHER" id="PTHR43758:SF2">
    <property type="entry name" value="OXIDIZED PURINE NUCLEOSIDE TRIPHOSPHATE HYDROLASE"/>
    <property type="match status" value="1"/>
</dbReference>
<evidence type="ECO:0000256" key="23">
    <source>
        <dbReference type="ARBA" id="ARBA00053094"/>
    </source>
</evidence>
<dbReference type="AlphaFoldDB" id="A0A9P5XSX8"/>
<dbReference type="GO" id="GO:0008413">
    <property type="term" value="F:8-oxo-7,8-dihydroguanosine triphosphate pyrophosphatase activity"/>
    <property type="evidence" value="ECO:0007669"/>
    <property type="project" value="InterPro"/>
</dbReference>
<dbReference type="InterPro" id="IPR015797">
    <property type="entry name" value="NUDIX_hydrolase-like_dom_sf"/>
</dbReference>
<dbReference type="CDD" id="cd03427">
    <property type="entry name" value="NUDIX_MTH1_Nudt1"/>
    <property type="match status" value="1"/>
</dbReference>
<dbReference type="GO" id="GO:0005634">
    <property type="term" value="C:nucleus"/>
    <property type="evidence" value="ECO:0007669"/>
    <property type="project" value="UniProtKB-SubCell"/>
</dbReference>
<dbReference type="GO" id="GO:0008828">
    <property type="term" value="F:dATP diphosphatase activity"/>
    <property type="evidence" value="ECO:0007669"/>
    <property type="project" value="UniProtKB-EC"/>
</dbReference>
<keyword evidence="7" id="KW-0460">Magnesium</keyword>
<comment type="catalytic activity">
    <reaction evidence="11">
        <text>8-oxo-dGTP + H2O = 8-oxo-dGMP + diphosphate + H(+)</text>
        <dbReference type="Rhea" id="RHEA:31575"/>
        <dbReference type="ChEBI" id="CHEBI:15377"/>
        <dbReference type="ChEBI" id="CHEBI:15378"/>
        <dbReference type="ChEBI" id="CHEBI:33019"/>
        <dbReference type="ChEBI" id="CHEBI:63224"/>
        <dbReference type="ChEBI" id="CHEBI:77896"/>
    </reaction>
    <physiologicalReaction direction="left-to-right" evidence="11">
        <dbReference type="Rhea" id="RHEA:31576"/>
    </physiologicalReaction>
</comment>
<evidence type="ECO:0000256" key="8">
    <source>
        <dbReference type="ARBA" id="ARBA00023242"/>
    </source>
</evidence>
<evidence type="ECO:0000256" key="13">
    <source>
        <dbReference type="ARBA" id="ARBA00026103"/>
    </source>
</evidence>
<evidence type="ECO:0000256" key="2">
    <source>
        <dbReference type="ARBA" id="ARBA00004123"/>
    </source>
</evidence>
<evidence type="ECO:0000256" key="16">
    <source>
        <dbReference type="ARBA" id="ARBA00030634"/>
    </source>
</evidence>
<evidence type="ECO:0000256" key="6">
    <source>
        <dbReference type="ARBA" id="ARBA00022801"/>
    </source>
</evidence>
<evidence type="ECO:0000259" key="24">
    <source>
        <dbReference type="PROSITE" id="PS51462"/>
    </source>
</evidence>
<dbReference type="SUPFAM" id="SSF55811">
    <property type="entry name" value="Nudix"/>
    <property type="match status" value="1"/>
</dbReference>
<evidence type="ECO:0000256" key="9">
    <source>
        <dbReference type="ARBA" id="ARBA00024448"/>
    </source>
</evidence>
<proteinExistence type="inferred from homology"/>
<dbReference type="Gene3D" id="3.90.79.10">
    <property type="entry name" value="Nucleoside Triphosphate Pyrophosphohydrolase"/>
    <property type="match status" value="1"/>
</dbReference>
<dbReference type="GO" id="GO:0005737">
    <property type="term" value="C:cytoplasm"/>
    <property type="evidence" value="ECO:0007669"/>
    <property type="project" value="TreeGrafter"/>
</dbReference>
<keyword evidence="5" id="KW-0479">Metal-binding</keyword>
<dbReference type="EMBL" id="MU150385">
    <property type="protein sequence ID" value="KAF9457142.1"/>
    <property type="molecule type" value="Genomic_DNA"/>
</dbReference>
<comment type="subunit">
    <text evidence="4">Monomer.</text>
</comment>
<comment type="catalytic activity">
    <reaction evidence="10">
        <text>2-oxo-dATP + H2O = 2-oxo-dAMP + diphosphate + H(+)</text>
        <dbReference type="Rhea" id="RHEA:31583"/>
        <dbReference type="ChEBI" id="CHEBI:15377"/>
        <dbReference type="ChEBI" id="CHEBI:15378"/>
        <dbReference type="ChEBI" id="CHEBI:33019"/>
        <dbReference type="ChEBI" id="CHEBI:63212"/>
        <dbReference type="ChEBI" id="CHEBI:77897"/>
        <dbReference type="EC" id="3.6.1.56"/>
    </reaction>
    <physiologicalReaction direction="left-to-right" evidence="10">
        <dbReference type="Rhea" id="RHEA:31584"/>
    </physiologicalReaction>
</comment>
<comment type="catalytic activity">
    <reaction evidence="12">
        <text>2-oxo-ATP + H2O = 2-oxo-AMP + diphosphate + H(+)</text>
        <dbReference type="Rhea" id="RHEA:67392"/>
        <dbReference type="ChEBI" id="CHEBI:15377"/>
        <dbReference type="ChEBI" id="CHEBI:15378"/>
        <dbReference type="ChEBI" id="CHEBI:33019"/>
        <dbReference type="ChEBI" id="CHEBI:71395"/>
        <dbReference type="ChEBI" id="CHEBI:172878"/>
    </reaction>
    <physiologicalReaction direction="left-to-right" evidence="12">
        <dbReference type="Rhea" id="RHEA:67393"/>
    </physiologicalReaction>
</comment>
<comment type="cofactor">
    <cofactor evidence="1">
        <name>Mg(2+)</name>
        <dbReference type="ChEBI" id="CHEBI:18420"/>
    </cofactor>
</comment>
<dbReference type="EC" id="3.6.1.56" evidence="13"/>
<dbReference type="GO" id="GO:0042262">
    <property type="term" value="P:DNA protection"/>
    <property type="evidence" value="ECO:0007669"/>
    <property type="project" value="InterPro"/>
</dbReference>
<organism evidence="25 26">
    <name type="scientific">Collybia nuda</name>
    <dbReference type="NCBI Taxonomy" id="64659"/>
    <lineage>
        <taxon>Eukaryota</taxon>
        <taxon>Fungi</taxon>
        <taxon>Dikarya</taxon>
        <taxon>Basidiomycota</taxon>
        <taxon>Agaricomycotina</taxon>
        <taxon>Agaricomycetes</taxon>
        <taxon>Agaricomycetidae</taxon>
        <taxon>Agaricales</taxon>
        <taxon>Tricholomatineae</taxon>
        <taxon>Clitocybaceae</taxon>
        <taxon>Collybia</taxon>
    </lineage>
</organism>
<evidence type="ECO:0000256" key="10">
    <source>
        <dbReference type="ARBA" id="ARBA00024459"/>
    </source>
</evidence>
<evidence type="ECO:0000256" key="11">
    <source>
        <dbReference type="ARBA" id="ARBA00024486"/>
    </source>
</evidence>
<evidence type="ECO:0000256" key="15">
    <source>
        <dbReference type="ARBA" id="ARBA00029673"/>
    </source>
</evidence>
<comment type="catalytic activity">
    <reaction evidence="22">
        <text>N(6)-methyl-dATP + H2O = N(6)-methyl-dAMP + diphosphate + H(+)</text>
        <dbReference type="Rhea" id="RHEA:67604"/>
        <dbReference type="ChEBI" id="CHEBI:15377"/>
        <dbReference type="ChEBI" id="CHEBI:15378"/>
        <dbReference type="ChEBI" id="CHEBI:33019"/>
        <dbReference type="ChEBI" id="CHEBI:169976"/>
        <dbReference type="ChEBI" id="CHEBI:172872"/>
    </reaction>
    <physiologicalReaction direction="left-to-right" evidence="22">
        <dbReference type="Rhea" id="RHEA:67605"/>
    </physiologicalReaction>
</comment>
<evidence type="ECO:0000256" key="14">
    <source>
        <dbReference type="ARBA" id="ARBA00026218"/>
    </source>
</evidence>
<gene>
    <name evidence="25" type="ORF">BDZ94DRAFT_1285415</name>
</gene>
<dbReference type="GO" id="GO:0046872">
    <property type="term" value="F:metal ion binding"/>
    <property type="evidence" value="ECO:0007669"/>
    <property type="project" value="UniProtKB-KW"/>
</dbReference>
<evidence type="ECO:0000256" key="22">
    <source>
        <dbReference type="ARBA" id="ARBA00049032"/>
    </source>
</evidence>
<dbReference type="InterPro" id="IPR003563">
    <property type="entry name" value="8ODP"/>
</dbReference>
<evidence type="ECO:0000256" key="4">
    <source>
        <dbReference type="ARBA" id="ARBA00011245"/>
    </source>
</evidence>
<dbReference type="PANTHER" id="PTHR43758">
    <property type="entry name" value="7,8-DIHYDRO-8-OXOGUANINE TRIPHOSPHATASE"/>
    <property type="match status" value="1"/>
</dbReference>
<accession>A0A9P5XSX8</accession>
<evidence type="ECO:0000313" key="25">
    <source>
        <dbReference type="EMBL" id="KAF9457142.1"/>
    </source>
</evidence>
<comment type="subcellular location">
    <subcellularLocation>
        <location evidence="2">Nucleus</location>
    </subcellularLocation>
</comment>
<dbReference type="PROSITE" id="PS51462">
    <property type="entry name" value="NUDIX"/>
    <property type="match status" value="1"/>
</dbReference>
<dbReference type="Pfam" id="PF00293">
    <property type="entry name" value="NUDIX"/>
    <property type="match status" value="1"/>
</dbReference>
<evidence type="ECO:0000256" key="18">
    <source>
        <dbReference type="ARBA" id="ARBA00031927"/>
    </source>
</evidence>
<evidence type="ECO:0000256" key="1">
    <source>
        <dbReference type="ARBA" id="ARBA00001946"/>
    </source>
</evidence>
<evidence type="ECO:0000313" key="26">
    <source>
        <dbReference type="Proteomes" id="UP000807353"/>
    </source>
</evidence>
<dbReference type="Proteomes" id="UP000807353">
    <property type="component" value="Unassembled WGS sequence"/>
</dbReference>
<feature type="domain" description="Nudix hydrolase" evidence="24">
    <location>
        <begin position="35"/>
        <end position="165"/>
    </location>
</feature>
<keyword evidence="6 25" id="KW-0378">Hydrolase</keyword>
<comment type="function">
    <text evidence="23">Oxidized purine nucleoside triphosphate hydrolase which is a prominent sanitizer of the oxidized nucleotide pool. Catalyzes the hydrolysis of 2-oxo-dATP (2-hydroxy-dATP) into 2-oxo-dAMP. Also has a significant hydrolase activity toward 2-oxo-ATP, 8-oxo-dGTP and 8-oxo-dATP. Through the hydrolysis of oxidized purine nucleoside triphosphates, prevents their incorporation into DNA and the subsequent transversions A:T to C:G and G:C to T:A. Also catalyzes the hydrolysis of methylated purine nucleoside triphosphate preventing their integration into DNA. Through this antimutagenic activity protects cells from oxidative stress.</text>
</comment>
<protein>
    <recommendedName>
        <fullName evidence="14">Oxidized purine nucleoside triphosphate hydrolase</fullName>
        <ecNumber evidence="13">3.6.1.56</ecNumber>
    </recommendedName>
    <alternativeName>
        <fullName evidence="18">2-hydroxy-dATP diphosphatase</fullName>
    </alternativeName>
    <alternativeName>
        <fullName evidence="17">7,8-dihydro-8-oxoguanine triphosphatase</fullName>
    </alternativeName>
    <alternativeName>
        <fullName evidence="16">8-oxo-dGTPase</fullName>
    </alternativeName>
    <alternativeName>
        <fullName evidence="19">Methylated purine nucleoside triphosphate hydrolase</fullName>
    </alternativeName>
    <alternativeName>
        <fullName evidence="15">Nucleoside diphosphate-linked moiety X motif 1</fullName>
    </alternativeName>
</protein>
<comment type="caution">
    <text evidence="25">The sequence shown here is derived from an EMBL/GenBank/DDBJ whole genome shotgun (WGS) entry which is preliminary data.</text>
</comment>